<protein>
    <submittedName>
        <fullName evidence="1">Uncharacterized protein</fullName>
    </submittedName>
</protein>
<evidence type="ECO:0000313" key="1">
    <source>
        <dbReference type="EMBL" id="VYU69578.1"/>
    </source>
</evidence>
<accession>A0A6N3GYL5</accession>
<reference evidence="1" key="1">
    <citation type="submission" date="2019-11" db="EMBL/GenBank/DDBJ databases">
        <authorList>
            <person name="Feng L."/>
        </authorList>
    </citation>
    <scope>NUCLEOTIDE SEQUENCE</scope>
    <source>
        <strain evidence="1">CTertiumLFYP3</strain>
    </source>
</reference>
<dbReference type="AlphaFoldDB" id="A0A6N3GYL5"/>
<organism evidence="1">
    <name type="scientific">Clostridium tertium</name>
    <dbReference type="NCBI Taxonomy" id="1559"/>
    <lineage>
        <taxon>Bacteria</taxon>
        <taxon>Bacillati</taxon>
        <taxon>Bacillota</taxon>
        <taxon>Clostridia</taxon>
        <taxon>Eubacteriales</taxon>
        <taxon>Clostridiaceae</taxon>
        <taxon>Clostridium</taxon>
    </lineage>
</organism>
<gene>
    <name evidence="1" type="ORF">CTLFYP3_00204</name>
</gene>
<dbReference type="EMBL" id="CACRTO010000049">
    <property type="protein sequence ID" value="VYU69578.1"/>
    <property type="molecule type" value="Genomic_DNA"/>
</dbReference>
<sequence>MYKTGYLEKHKAVELEEKCIELNKILTKIIKTCNERIINEKKNIS</sequence>
<proteinExistence type="predicted"/>
<name>A0A6N3GYL5_9CLOT</name>